<evidence type="ECO:0000313" key="3">
    <source>
        <dbReference type="Proteomes" id="UP000468591"/>
    </source>
</evidence>
<keyword evidence="1" id="KW-0812">Transmembrane</keyword>
<dbReference type="AlphaFoldDB" id="A0A6P0CBN6"/>
<gene>
    <name evidence="2" type="ORF">GV827_05085</name>
</gene>
<dbReference type="RefSeq" id="WP_164352603.1">
    <property type="nucleotide sequence ID" value="NZ_JAABNT010000002.1"/>
</dbReference>
<reference evidence="2 3" key="1">
    <citation type="submission" date="2020-01" db="EMBL/GenBank/DDBJ databases">
        <title>Sulfitobacter sediminilitoris sp. nov., isolated from a tidal flat.</title>
        <authorList>
            <person name="Park S."/>
            <person name="Yoon J.-H."/>
        </authorList>
    </citation>
    <scope>NUCLEOTIDE SEQUENCE [LARGE SCALE GENOMIC DNA]</scope>
    <source>
        <strain evidence="2 3">JBTF-M27</strain>
    </source>
</reference>
<name>A0A6P0CBN6_9RHOB</name>
<organism evidence="2 3">
    <name type="scientific">Sulfitobacter sediminilitoris</name>
    <dbReference type="NCBI Taxonomy" id="2698830"/>
    <lineage>
        <taxon>Bacteria</taxon>
        <taxon>Pseudomonadati</taxon>
        <taxon>Pseudomonadota</taxon>
        <taxon>Alphaproteobacteria</taxon>
        <taxon>Rhodobacterales</taxon>
        <taxon>Roseobacteraceae</taxon>
        <taxon>Sulfitobacter</taxon>
    </lineage>
</organism>
<accession>A0A6P0CBN6</accession>
<feature type="transmembrane region" description="Helical" evidence="1">
    <location>
        <begin position="6"/>
        <end position="26"/>
    </location>
</feature>
<feature type="transmembrane region" description="Helical" evidence="1">
    <location>
        <begin position="66"/>
        <end position="85"/>
    </location>
</feature>
<sequence>MLGFVRLIVMLFVALTVIYVSLSFYSRSIRRSKLKKKWHEGKQLVDRDTFVQRGLERYDGSIRRKLILMVYVIPLVVIGVIIYLTNHS</sequence>
<protein>
    <recommendedName>
        <fullName evidence="4">Cation/multidrug efflux pump</fullName>
    </recommendedName>
</protein>
<dbReference type="Proteomes" id="UP000468591">
    <property type="component" value="Unassembled WGS sequence"/>
</dbReference>
<evidence type="ECO:0000256" key="1">
    <source>
        <dbReference type="SAM" id="Phobius"/>
    </source>
</evidence>
<keyword evidence="1" id="KW-1133">Transmembrane helix</keyword>
<evidence type="ECO:0008006" key="4">
    <source>
        <dbReference type="Google" id="ProtNLM"/>
    </source>
</evidence>
<keyword evidence="3" id="KW-1185">Reference proteome</keyword>
<evidence type="ECO:0000313" key="2">
    <source>
        <dbReference type="EMBL" id="NEK21774.1"/>
    </source>
</evidence>
<dbReference type="EMBL" id="JAABNT010000002">
    <property type="protein sequence ID" value="NEK21774.1"/>
    <property type="molecule type" value="Genomic_DNA"/>
</dbReference>
<comment type="caution">
    <text evidence="2">The sequence shown here is derived from an EMBL/GenBank/DDBJ whole genome shotgun (WGS) entry which is preliminary data.</text>
</comment>
<proteinExistence type="predicted"/>
<keyword evidence="1" id="KW-0472">Membrane</keyword>